<sequence length="491" mass="56728">MTKSKATTFSCNLKESGEAFPHFWEEIVGSAHASMALRADWQKQLQLCHKELGFKRIRFHGILSDDMYTYVSNNPQDANAQRIFSFFNANQICDFLLSIGMKPFMELSFMPTAISSGNDTVFSYHGNINPPKKYSDWRTVIKTFITHLKDRYGEEEVRKWFFEVWNEPNLQSFWRGTQEEYFKLYQTTASAIKSVSKSFRVGGPATADNQWISAFVKFCRTEKVPLDFISTHHYPTDAFGKPGDDTITQLSESKRSVLREEARKVKKQAKALPVYYTEWCTSSNPFDELHDRPYAAAFIIKTVMEARNLVEGYSYWTFSDIFSENFLCSIPFHGGFGLMNIYGIPKPSYRAFELLHHLGEEFLKVSGKHDTVDVWIIRKEKIINILATNWALPKHKINNETITIQLKNISKISNAYIQKIDSNHSNPRKIWEENGSKDYLNEIEIKDLIVASRLQEESIQFKTNLQAAYYTLSLPAQSSACITIELKDERK</sequence>
<accession>A0A386HLH7</accession>
<dbReference type="InterPro" id="IPR049165">
    <property type="entry name" value="GH39_as"/>
</dbReference>
<evidence type="ECO:0000256" key="1">
    <source>
        <dbReference type="ARBA" id="ARBA00008875"/>
    </source>
</evidence>
<evidence type="ECO:0000313" key="6">
    <source>
        <dbReference type="EMBL" id="AYD46351.1"/>
    </source>
</evidence>
<dbReference type="PRINTS" id="PR00745">
    <property type="entry name" value="GLHYDRLASE39"/>
</dbReference>
<evidence type="ECO:0000256" key="4">
    <source>
        <dbReference type="PIRSR" id="PIRSR600514-1"/>
    </source>
</evidence>
<dbReference type="RefSeq" id="WP_119984288.1">
    <property type="nucleotide sequence ID" value="NZ_CP032489.1"/>
</dbReference>
<dbReference type="InterPro" id="IPR049166">
    <property type="entry name" value="GH39_cat"/>
</dbReference>
<dbReference type="InterPro" id="IPR017853">
    <property type="entry name" value="GH"/>
</dbReference>
<evidence type="ECO:0000256" key="2">
    <source>
        <dbReference type="ARBA" id="ARBA00022801"/>
    </source>
</evidence>
<dbReference type="AlphaFoldDB" id="A0A386HLH7"/>
<dbReference type="SUPFAM" id="SSF51011">
    <property type="entry name" value="Glycosyl hydrolase domain"/>
    <property type="match status" value="1"/>
</dbReference>
<reference evidence="6 7" key="1">
    <citation type="submission" date="2018-09" db="EMBL/GenBank/DDBJ databases">
        <title>Arachidicoccus sp. nov., a bacterium isolated from soil.</title>
        <authorList>
            <person name="Weon H.-Y."/>
            <person name="Kwon S.-W."/>
            <person name="Lee S.A."/>
        </authorList>
    </citation>
    <scope>NUCLEOTIDE SEQUENCE [LARGE SCALE GENOMIC DNA]</scope>
    <source>
        <strain evidence="6 7">KIS59-12</strain>
    </source>
</reference>
<dbReference type="SUPFAM" id="SSF51445">
    <property type="entry name" value="(Trans)glycosidases"/>
    <property type="match status" value="1"/>
</dbReference>
<protein>
    <submittedName>
        <fullName evidence="6">DUF1741 domain-containing protein</fullName>
    </submittedName>
</protein>
<dbReference type="PROSITE" id="PS01027">
    <property type="entry name" value="GLYCOSYL_HYDROL_F39"/>
    <property type="match status" value="1"/>
</dbReference>
<dbReference type="Pfam" id="PF01229">
    <property type="entry name" value="Glyco_hydro_39"/>
    <property type="match status" value="1"/>
</dbReference>
<keyword evidence="2" id="KW-0378">Hydrolase</keyword>
<organism evidence="6 7">
    <name type="scientific">Arachidicoccus soli</name>
    <dbReference type="NCBI Taxonomy" id="2341117"/>
    <lineage>
        <taxon>Bacteria</taxon>
        <taxon>Pseudomonadati</taxon>
        <taxon>Bacteroidota</taxon>
        <taxon>Chitinophagia</taxon>
        <taxon>Chitinophagales</taxon>
        <taxon>Chitinophagaceae</taxon>
        <taxon>Arachidicoccus</taxon>
    </lineage>
</organism>
<evidence type="ECO:0000259" key="5">
    <source>
        <dbReference type="Pfam" id="PF01229"/>
    </source>
</evidence>
<proteinExistence type="inferred from homology"/>
<feature type="active site" description="Proton donor" evidence="4">
    <location>
        <position position="167"/>
    </location>
</feature>
<dbReference type="PANTHER" id="PTHR12631">
    <property type="entry name" value="ALPHA-L-IDURONIDASE"/>
    <property type="match status" value="1"/>
</dbReference>
<dbReference type="Proteomes" id="UP000266118">
    <property type="component" value="Chromosome"/>
</dbReference>
<dbReference type="KEGG" id="ark:D6B99_01170"/>
<keyword evidence="3" id="KW-0326">Glycosidase</keyword>
<dbReference type="Gene3D" id="3.20.20.80">
    <property type="entry name" value="Glycosidases"/>
    <property type="match status" value="1"/>
</dbReference>
<dbReference type="InterPro" id="IPR051923">
    <property type="entry name" value="Glycosyl_Hydrolase_39"/>
</dbReference>
<comment type="similarity">
    <text evidence="1">Belongs to the glycosyl hydrolase 39 family.</text>
</comment>
<name>A0A386HLH7_9BACT</name>
<feature type="domain" description="Glycosyl hydrolases family 39 N-terminal catalytic" evidence="5">
    <location>
        <begin position="16"/>
        <end position="456"/>
    </location>
</feature>
<dbReference type="Gene3D" id="2.60.40.1500">
    <property type="entry name" value="Glycosyl hydrolase domain, family 39"/>
    <property type="match status" value="1"/>
</dbReference>
<dbReference type="PANTHER" id="PTHR12631:SF10">
    <property type="entry name" value="BETA-XYLOSIDASE-LIKE PROTEIN-RELATED"/>
    <property type="match status" value="1"/>
</dbReference>
<evidence type="ECO:0000256" key="3">
    <source>
        <dbReference type="ARBA" id="ARBA00023295"/>
    </source>
</evidence>
<gene>
    <name evidence="6" type="ORF">D6B99_01170</name>
</gene>
<dbReference type="OrthoDB" id="9776971at2"/>
<dbReference type="InterPro" id="IPR000514">
    <property type="entry name" value="Glyco_hydro_39"/>
</dbReference>
<dbReference type="EMBL" id="CP032489">
    <property type="protein sequence ID" value="AYD46351.1"/>
    <property type="molecule type" value="Genomic_DNA"/>
</dbReference>
<evidence type="ECO:0000313" key="7">
    <source>
        <dbReference type="Proteomes" id="UP000266118"/>
    </source>
</evidence>
<dbReference type="GO" id="GO:0005975">
    <property type="term" value="P:carbohydrate metabolic process"/>
    <property type="evidence" value="ECO:0007669"/>
    <property type="project" value="InterPro"/>
</dbReference>
<dbReference type="GO" id="GO:0004553">
    <property type="term" value="F:hydrolase activity, hydrolyzing O-glycosyl compounds"/>
    <property type="evidence" value="ECO:0007669"/>
    <property type="project" value="InterPro"/>
</dbReference>
<keyword evidence="7" id="KW-1185">Reference proteome</keyword>